<dbReference type="NCBIfam" id="TIGR01488">
    <property type="entry name" value="HAD-SF-IB"/>
    <property type="match status" value="1"/>
</dbReference>
<keyword evidence="3" id="KW-1185">Reference proteome</keyword>
<accession>A0ABQ8F598</accession>
<organism evidence="2 3">
    <name type="scientific">Batrachochytrium salamandrivorans</name>
    <dbReference type="NCBI Taxonomy" id="1357716"/>
    <lineage>
        <taxon>Eukaryota</taxon>
        <taxon>Fungi</taxon>
        <taxon>Fungi incertae sedis</taxon>
        <taxon>Chytridiomycota</taxon>
        <taxon>Chytridiomycota incertae sedis</taxon>
        <taxon>Chytridiomycetes</taxon>
        <taxon>Rhizophydiales</taxon>
        <taxon>Rhizophydiales incertae sedis</taxon>
        <taxon>Batrachochytrium</taxon>
    </lineage>
</organism>
<evidence type="ECO:0000256" key="1">
    <source>
        <dbReference type="ARBA" id="ARBA00022801"/>
    </source>
</evidence>
<dbReference type="InterPro" id="IPR023214">
    <property type="entry name" value="HAD_sf"/>
</dbReference>
<dbReference type="EMBL" id="JAFCIX010000379">
    <property type="protein sequence ID" value="KAH6592475.1"/>
    <property type="molecule type" value="Genomic_DNA"/>
</dbReference>
<reference evidence="2 3" key="1">
    <citation type="submission" date="2021-02" db="EMBL/GenBank/DDBJ databases">
        <title>Variation within the Batrachochytrium salamandrivorans European outbreak.</title>
        <authorList>
            <person name="Kelly M."/>
            <person name="Pasmans F."/>
            <person name="Shea T.P."/>
            <person name="Munoz J.F."/>
            <person name="Carranza S."/>
            <person name="Cuomo C.A."/>
            <person name="Martel A."/>
        </authorList>
    </citation>
    <scope>NUCLEOTIDE SEQUENCE [LARGE SCALE GENOMIC DNA]</scope>
    <source>
        <strain evidence="2 3">AMFP18/2</strain>
    </source>
</reference>
<dbReference type="Pfam" id="PF12710">
    <property type="entry name" value="HAD"/>
    <property type="match status" value="1"/>
</dbReference>
<dbReference type="Proteomes" id="UP001648503">
    <property type="component" value="Unassembled WGS sequence"/>
</dbReference>
<protein>
    <recommendedName>
        <fullName evidence="4">2,3-diketo-5-methylthio-1-phosphopentane phosphatase</fullName>
    </recommendedName>
</protein>
<dbReference type="Gene3D" id="3.40.50.1000">
    <property type="entry name" value="HAD superfamily/HAD-like"/>
    <property type="match status" value="1"/>
</dbReference>
<evidence type="ECO:0000313" key="2">
    <source>
        <dbReference type="EMBL" id="KAH6592475.1"/>
    </source>
</evidence>
<dbReference type="PANTHER" id="PTHR28181:SF2">
    <property type="entry name" value="PHOSPHORIC MONOESTER HYDROLASE"/>
    <property type="match status" value="1"/>
</dbReference>
<name>A0ABQ8F598_9FUNG</name>
<dbReference type="Gene3D" id="3.90.1470.20">
    <property type="match status" value="1"/>
</dbReference>
<keyword evidence="1" id="KW-0378">Hydrolase</keyword>
<dbReference type="PANTHER" id="PTHR28181">
    <property type="entry name" value="UPF0655 PROTEIN YCR015C"/>
    <property type="match status" value="1"/>
</dbReference>
<evidence type="ECO:0008006" key="4">
    <source>
        <dbReference type="Google" id="ProtNLM"/>
    </source>
</evidence>
<dbReference type="InterPro" id="IPR006384">
    <property type="entry name" value="HAD_hydro_PyrdxlP_Pase-like"/>
</dbReference>
<dbReference type="InterPro" id="IPR036412">
    <property type="entry name" value="HAD-like_sf"/>
</dbReference>
<comment type="caution">
    <text evidence="2">The sequence shown here is derived from an EMBL/GenBank/DDBJ whole genome shotgun (WGS) entry which is preliminary data.</text>
</comment>
<gene>
    <name evidence="2" type="ORF">BASA50_008091</name>
</gene>
<dbReference type="SUPFAM" id="SSF56784">
    <property type="entry name" value="HAD-like"/>
    <property type="match status" value="1"/>
</dbReference>
<dbReference type="NCBIfam" id="TIGR01489">
    <property type="entry name" value="DKMTPPase-SF"/>
    <property type="match status" value="1"/>
</dbReference>
<sequence>MIDSKLHSGSPTAGEQHPKVLVFLDFDGTIATKDTGTVIIDSCMGYDIRKALDKDILEGRATFRDAVEKMWGAVVLTWEEGMSLVSNIPLDPKFAEFFELCSANAIPITVVSSGIQALVEHFLDHYIKLAAGNKDMLRIVANDILIEKSGWKIIYLDDSDYGHDKGNELRAAKARYVGNPSRPLILYAGDGVSDLSAAHEADIVFAKRGKDLEKWCLKEGLPHTAWDDFSTISEVLKTKLSHE</sequence>
<dbReference type="InterPro" id="IPR050849">
    <property type="entry name" value="HAD-like_hydrolase_phosphatase"/>
</dbReference>
<evidence type="ECO:0000313" key="3">
    <source>
        <dbReference type="Proteomes" id="UP001648503"/>
    </source>
</evidence>
<proteinExistence type="predicted"/>